<evidence type="ECO:0000313" key="2">
    <source>
        <dbReference type="Proteomes" id="UP001235939"/>
    </source>
</evidence>
<proteinExistence type="predicted"/>
<protein>
    <submittedName>
        <fullName evidence="1">Uncharacterized protein</fullName>
    </submittedName>
</protein>
<accession>A0ABY6LT15</accession>
<reference evidence="1 2" key="1">
    <citation type="submission" date="2022-03" db="EMBL/GenBank/DDBJ databases">
        <title>A chromosomal length assembly of Cordylochernes scorpioides.</title>
        <authorList>
            <person name="Zeh D."/>
            <person name="Zeh J."/>
        </authorList>
    </citation>
    <scope>NUCLEOTIDE SEQUENCE [LARGE SCALE GENOMIC DNA]</scope>
    <source>
        <strain evidence="1">IN4F17</strain>
        <tissue evidence="1">Whole Body</tissue>
    </source>
</reference>
<evidence type="ECO:0000313" key="1">
    <source>
        <dbReference type="EMBL" id="UYV84231.1"/>
    </source>
</evidence>
<name>A0ABY6LT15_9ARAC</name>
<keyword evidence="2" id="KW-1185">Reference proteome</keyword>
<gene>
    <name evidence="1" type="ORF">LAZ67_X001602</name>
</gene>
<dbReference type="Proteomes" id="UP001235939">
    <property type="component" value="Chromosome X"/>
</dbReference>
<dbReference type="EMBL" id="CP092886">
    <property type="protein sequence ID" value="UYV84231.1"/>
    <property type="molecule type" value="Genomic_DNA"/>
</dbReference>
<organism evidence="1 2">
    <name type="scientific">Cordylochernes scorpioides</name>
    <dbReference type="NCBI Taxonomy" id="51811"/>
    <lineage>
        <taxon>Eukaryota</taxon>
        <taxon>Metazoa</taxon>
        <taxon>Ecdysozoa</taxon>
        <taxon>Arthropoda</taxon>
        <taxon>Chelicerata</taxon>
        <taxon>Arachnida</taxon>
        <taxon>Pseudoscorpiones</taxon>
        <taxon>Cheliferoidea</taxon>
        <taxon>Chernetidae</taxon>
        <taxon>Cordylochernes</taxon>
    </lineage>
</organism>
<sequence>MLMSTLVEIPFVFRTNKGQHPKFSVQGAISGKEQHRKPVVPQLCTIGNDKLNDQPFVQFAKSTTYHEGIR</sequence>